<feature type="domain" description="DUF4158" evidence="1">
    <location>
        <begin position="10"/>
        <end position="174"/>
    </location>
</feature>
<evidence type="ECO:0000313" key="2">
    <source>
        <dbReference type="EMBL" id="SPX62073.1"/>
    </source>
</evidence>
<dbReference type="EMBL" id="UASS01000032">
    <property type="protein sequence ID" value="SPX62073.1"/>
    <property type="molecule type" value="Genomic_DNA"/>
</dbReference>
<dbReference type="Pfam" id="PF13700">
    <property type="entry name" value="DUF4158"/>
    <property type="match status" value="1"/>
</dbReference>
<protein>
    <submittedName>
        <fullName evidence="2">Transposase Tn3 family protein</fullName>
    </submittedName>
</protein>
<dbReference type="AlphaFoldDB" id="A0A2X1SSM8"/>
<dbReference type="InterPro" id="IPR025296">
    <property type="entry name" value="DUF4158"/>
</dbReference>
<sequence length="630" mass="74263">MRASNKQLTILSEAEKAALYESPDFDEEQRLSFLNLTPEEQALVRNRANLSAQVHCALQIGYFKAMHMFFPIDWDEVQEDTDFIMQEYFPEHMFFHPTTITKHQYYAQCHTIAAHFGYQLWSKEFEPLLREKAEKIIYRDVSPQFIVIELLGFMREKKIMRPGYTTLQAIVSNALNAERKRLGTIIHESLTEADKSALQKLLFEKETETLSGLADLKQDAKDFKPRMISAERDKLISIKPLYLLAKSLLSKLKLSQQNLQYYASLVDYYTVYDLRKKLKSDQTYLYLVCYIHQRYLKLDDNLMDAFCFQLKECEMEIKEKAQDAYSEYAISKQSELAVMKKLVKLYVKQELSDEIRFGEVRREAFAIMPEEELRNKVLHDDDKELKLIDFYWKMVDKHFHRFKLQLRPLMMAIDFSSTAADSPWLKTITWLKELFGANKTIKKYPITACPEKTRPKRLQKFLFDTNAKGEQKFHGDRYEFWIYRQMKKRLKAGELYLADSVHHRSLQQEISSANEKGALVEPLDIPALRDPIKKLLDDRIAELHTEWLRFNSDFMQGKLKHLNYDEKTNTIHLKNPGRRGMKSIKIVFMISCHSAILRMYFDLLMNGADIHQFLRTYSLVTAKCMLMKTA</sequence>
<reference evidence="2 3" key="1">
    <citation type="submission" date="2018-06" db="EMBL/GenBank/DDBJ databases">
        <authorList>
            <consortium name="Pathogen Informatics"/>
            <person name="Doyle S."/>
        </authorList>
    </citation>
    <scope>NUCLEOTIDE SEQUENCE [LARGE SCALE GENOMIC DNA]</scope>
    <source>
        <strain evidence="2 3">NCTC12022</strain>
    </source>
</reference>
<accession>A0A2X1SSM8</accession>
<organism evidence="2 3">
    <name type="scientific">Legionella feeleii</name>
    <dbReference type="NCBI Taxonomy" id="453"/>
    <lineage>
        <taxon>Bacteria</taxon>
        <taxon>Pseudomonadati</taxon>
        <taxon>Pseudomonadota</taxon>
        <taxon>Gammaproteobacteria</taxon>
        <taxon>Legionellales</taxon>
        <taxon>Legionellaceae</taxon>
        <taxon>Legionella</taxon>
    </lineage>
</organism>
<evidence type="ECO:0000313" key="3">
    <source>
        <dbReference type="Proteomes" id="UP000251942"/>
    </source>
</evidence>
<dbReference type="Proteomes" id="UP000251942">
    <property type="component" value="Unassembled WGS sequence"/>
</dbReference>
<proteinExistence type="predicted"/>
<evidence type="ECO:0000259" key="1">
    <source>
        <dbReference type="Pfam" id="PF13700"/>
    </source>
</evidence>
<gene>
    <name evidence="2" type="ORF">NCTC12022_02830</name>
</gene>
<name>A0A2X1SSM8_9GAMM</name>